<dbReference type="EMBL" id="VUNQ01000002">
    <property type="protein sequence ID" value="MSU00198.1"/>
    <property type="molecule type" value="Genomic_DNA"/>
</dbReference>
<dbReference type="AlphaFoldDB" id="A0A6N7XV49"/>
<keyword evidence="5" id="KW-1185">Reference proteome</keyword>
<evidence type="ECO:0000259" key="3">
    <source>
        <dbReference type="PROSITE" id="PS51272"/>
    </source>
</evidence>
<evidence type="ECO:0000256" key="2">
    <source>
        <dbReference type="SAM" id="SignalP"/>
    </source>
</evidence>
<reference evidence="4 5" key="1">
    <citation type="submission" date="2019-09" db="EMBL/GenBank/DDBJ databases">
        <title>In-depth cultivation of the pig gut microbiome towards novel bacterial diversity and tailored functional studies.</title>
        <authorList>
            <person name="Wylensek D."/>
            <person name="Hitch T.C.A."/>
            <person name="Clavel T."/>
        </authorList>
    </citation>
    <scope>NUCLEOTIDE SEQUENCE [LARGE SCALE GENOMIC DNA]</scope>
    <source>
        <strain evidence="4 5">WCA3-693-APC-4?</strain>
    </source>
</reference>
<keyword evidence="2" id="KW-0732">Signal</keyword>
<name>A0A6N7XV49_9FIRM</name>
<sequence>MKMKSVKLRKGMTTILASAILISGIPSYGAAPRFKDVPASHWAYSYVENMAKLGYISGTTSTTFSPQGSLNFDAAMSLVARLSNPSEAERTKALDGYDDLLKELKIESWAKEGLAVCLHRGIITESQLRDVSKKGLVKKPIKKVDISEYLVKAMGLEDEAQSKLIVALPFKDVLSIEARQAKYVQVLLDAGVYDAKGNGDGTFKPNSSLTRDVMAKMMSTAYDYMENNGISTTPTNPTSPETPDSTETDSVNGQIKILTEGGAEKLVTITDKVKGQATYRLSNTSVITVDGKSASYASLTEGQEVELELKRNTNQIVSLKAKSIEESVSGKIKSINATGLRMTLEYTEGSKTLSKEFNVDKNVEVYLNDKSASLKDLNEGDLIEVKSSNNVIYDIEAISKIKKVEGIIKEITKVKDSKDGEYDITIVDDKDNVYEFIINDKSYITRNNRKAKAEDLKVKDDAYVEAEYNIVKDIDAEVVKKNIKGQIVEQSTRLHQSIEITVLNQDTKKEEKYALSKDVYIRVDKTVTSPIDLKTGYYIEAVTEGDEIIEISADSKGLESTLLGKIDYINTRNMEIILIIENTDLDDSKYGDEITVRVKKDAIIADRSLKAISLSHLGRGDKILIAGTYDGFYFVADTIQLR</sequence>
<feature type="chain" id="PRO_5026926331" evidence="2">
    <location>
        <begin position="31"/>
        <end position="642"/>
    </location>
</feature>
<evidence type="ECO:0000313" key="5">
    <source>
        <dbReference type="Proteomes" id="UP000469523"/>
    </source>
</evidence>
<dbReference type="PROSITE" id="PS51272">
    <property type="entry name" value="SLH"/>
    <property type="match status" value="2"/>
</dbReference>
<feature type="region of interest" description="Disordered" evidence="1">
    <location>
        <begin position="229"/>
        <end position="250"/>
    </location>
</feature>
<evidence type="ECO:0000256" key="1">
    <source>
        <dbReference type="SAM" id="MobiDB-lite"/>
    </source>
</evidence>
<feature type="domain" description="SLH" evidence="3">
    <location>
        <begin position="167"/>
        <end position="232"/>
    </location>
</feature>
<feature type="signal peptide" evidence="2">
    <location>
        <begin position="1"/>
        <end position="30"/>
    </location>
</feature>
<comment type="caution">
    <text evidence="4">The sequence shown here is derived from an EMBL/GenBank/DDBJ whole genome shotgun (WGS) entry which is preliminary data.</text>
</comment>
<evidence type="ECO:0000313" key="4">
    <source>
        <dbReference type="EMBL" id="MSU00198.1"/>
    </source>
</evidence>
<feature type="compositionally biased region" description="Low complexity" evidence="1">
    <location>
        <begin position="231"/>
        <end position="250"/>
    </location>
</feature>
<dbReference type="Proteomes" id="UP000469523">
    <property type="component" value="Unassembled WGS sequence"/>
</dbReference>
<feature type="domain" description="SLH" evidence="3">
    <location>
        <begin position="30"/>
        <end position="93"/>
    </location>
</feature>
<proteinExistence type="predicted"/>
<organism evidence="4 5">
    <name type="scientific">Tissierella pigra</name>
    <dbReference type="NCBI Taxonomy" id="2607614"/>
    <lineage>
        <taxon>Bacteria</taxon>
        <taxon>Bacillati</taxon>
        <taxon>Bacillota</taxon>
        <taxon>Tissierellia</taxon>
        <taxon>Tissierellales</taxon>
        <taxon>Tissierellaceae</taxon>
        <taxon>Tissierella</taxon>
    </lineage>
</organism>
<accession>A0A6N7XV49</accession>
<gene>
    <name evidence="4" type="ORF">FYJ83_01790</name>
</gene>
<dbReference type="InterPro" id="IPR001119">
    <property type="entry name" value="SLH_dom"/>
</dbReference>
<protein>
    <submittedName>
        <fullName evidence="4">S-layer homology domain-containing protein</fullName>
    </submittedName>
</protein>
<dbReference type="Pfam" id="PF00395">
    <property type="entry name" value="SLH"/>
    <property type="match status" value="2"/>
</dbReference>